<accession>A0A485K8F7</accession>
<reference evidence="5 6" key="1">
    <citation type="submission" date="2019-03" db="EMBL/GenBank/DDBJ databases">
        <authorList>
            <person name="Gaulin E."/>
            <person name="Dumas B."/>
        </authorList>
    </citation>
    <scope>NUCLEOTIDE SEQUENCE [LARGE SCALE GENOMIC DNA]</scope>
    <source>
        <strain evidence="5">CBS 568.67</strain>
    </source>
</reference>
<dbReference type="InterPro" id="IPR040330">
    <property type="entry name" value="LYRM1"/>
</dbReference>
<sequence length="113" mass="13262">MSNKPLALYRRILRVARSWTGPEKERVYIKEEARREFDAKRGLKAADEIENALTQGEQRMEVGVHYKNPYPRPVYVDPGTMGGEDEFKRRSKRDKTKAGKFEKQTRASAFKWK</sequence>
<dbReference type="CDD" id="cd20261">
    <property type="entry name" value="Complex1_LYR_LYRM1"/>
    <property type="match status" value="1"/>
</dbReference>
<dbReference type="PANTHER" id="PTHR14273">
    <property type="entry name" value="LYR MOTIF-CONTAINING PROTEIN 1"/>
    <property type="match status" value="1"/>
</dbReference>
<protein>
    <submittedName>
        <fullName evidence="5">Aste57867_2849 protein</fullName>
    </submittedName>
</protein>
<evidence type="ECO:0000313" key="5">
    <source>
        <dbReference type="EMBL" id="VFT80036.1"/>
    </source>
</evidence>
<feature type="compositionally biased region" description="Basic and acidic residues" evidence="2">
    <location>
        <begin position="96"/>
        <end position="105"/>
    </location>
</feature>
<dbReference type="GO" id="GO:0005739">
    <property type="term" value="C:mitochondrion"/>
    <property type="evidence" value="ECO:0007669"/>
    <property type="project" value="TreeGrafter"/>
</dbReference>
<comment type="similarity">
    <text evidence="1">Belongs to the complex I LYR family.</text>
</comment>
<dbReference type="Pfam" id="PF05347">
    <property type="entry name" value="Complex1_LYR"/>
    <property type="match status" value="1"/>
</dbReference>
<evidence type="ECO:0000313" key="4">
    <source>
        <dbReference type="EMBL" id="KAF0716425.1"/>
    </source>
</evidence>
<name>A0A485K8F7_9STRA</name>
<gene>
    <name evidence="5" type="primary">Aste57867_2849</name>
    <name evidence="4" type="ORF">As57867_002841</name>
    <name evidence="5" type="ORF">ASTE57867_2849</name>
</gene>
<dbReference type="EMBL" id="CAADRA010000405">
    <property type="protein sequence ID" value="VFT80036.1"/>
    <property type="molecule type" value="Genomic_DNA"/>
</dbReference>
<dbReference type="EMBL" id="VJMH01000405">
    <property type="protein sequence ID" value="KAF0716425.1"/>
    <property type="molecule type" value="Genomic_DNA"/>
</dbReference>
<proteinExistence type="inferred from homology"/>
<dbReference type="Proteomes" id="UP000332933">
    <property type="component" value="Unassembled WGS sequence"/>
</dbReference>
<reference evidence="4" key="2">
    <citation type="submission" date="2019-06" db="EMBL/GenBank/DDBJ databases">
        <title>Genomics analysis of Aphanomyces spp. identifies a new class of oomycete effector associated with host adaptation.</title>
        <authorList>
            <person name="Gaulin E."/>
        </authorList>
    </citation>
    <scope>NUCLEOTIDE SEQUENCE</scope>
    <source>
        <strain evidence="4">CBS 578.67</strain>
    </source>
</reference>
<feature type="domain" description="Complex 1 LYR protein" evidence="3">
    <location>
        <begin position="4"/>
        <end position="61"/>
    </location>
</feature>
<dbReference type="InterPro" id="IPR008011">
    <property type="entry name" value="Complex1_LYR_dom"/>
</dbReference>
<evidence type="ECO:0000256" key="2">
    <source>
        <dbReference type="SAM" id="MobiDB-lite"/>
    </source>
</evidence>
<dbReference type="OrthoDB" id="275715at2759"/>
<keyword evidence="6" id="KW-1185">Reference proteome</keyword>
<dbReference type="PANTHER" id="PTHR14273:SF0">
    <property type="entry name" value="LYR MOTIF-CONTAINING PROTEIN 1"/>
    <property type="match status" value="1"/>
</dbReference>
<evidence type="ECO:0000313" key="6">
    <source>
        <dbReference type="Proteomes" id="UP000332933"/>
    </source>
</evidence>
<evidence type="ECO:0000256" key="1">
    <source>
        <dbReference type="ARBA" id="ARBA00009508"/>
    </source>
</evidence>
<feature type="region of interest" description="Disordered" evidence="2">
    <location>
        <begin position="71"/>
        <end position="113"/>
    </location>
</feature>
<organism evidence="5 6">
    <name type="scientific">Aphanomyces stellatus</name>
    <dbReference type="NCBI Taxonomy" id="120398"/>
    <lineage>
        <taxon>Eukaryota</taxon>
        <taxon>Sar</taxon>
        <taxon>Stramenopiles</taxon>
        <taxon>Oomycota</taxon>
        <taxon>Saprolegniomycetes</taxon>
        <taxon>Saprolegniales</taxon>
        <taxon>Verrucalvaceae</taxon>
        <taxon>Aphanomyces</taxon>
    </lineage>
</organism>
<dbReference type="InterPro" id="IPR045294">
    <property type="entry name" value="Complex1_LYR_LYRM1"/>
</dbReference>
<evidence type="ECO:0000259" key="3">
    <source>
        <dbReference type="Pfam" id="PF05347"/>
    </source>
</evidence>
<dbReference type="AlphaFoldDB" id="A0A485K8F7"/>